<protein>
    <submittedName>
        <fullName evidence="2">Uncharacterized protein</fullName>
    </submittedName>
</protein>
<dbReference type="AlphaFoldDB" id="A0A9W6PX99"/>
<keyword evidence="3" id="KW-1185">Reference proteome</keyword>
<evidence type="ECO:0000313" key="3">
    <source>
        <dbReference type="Proteomes" id="UP001165124"/>
    </source>
</evidence>
<reference evidence="2" key="1">
    <citation type="submission" date="2023-02" db="EMBL/GenBank/DDBJ databases">
        <title>Actinomadura rubrobrunea NBRC 14622.</title>
        <authorList>
            <person name="Ichikawa N."/>
            <person name="Sato H."/>
            <person name="Tonouchi N."/>
        </authorList>
    </citation>
    <scope>NUCLEOTIDE SEQUENCE</scope>
    <source>
        <strain evidence="2">NBRC 14622</strain>
    </source>
</reference>
<dbReference type="RefSeq" id="WP_146150326.1">
    <property type="nucleotide sequence ID" value="NZ_BSRZ01000012.1"/>
</dbReference>
<sequence>MTPTTPPHARSTNPHSIETGGHHRHCSLGRSPAERAQPDVVVHVLADDELGPALVERMAEAGILVGPTLATVESTLGERGTAALAEDTRLAEALGDEGCAD</sequence>
<proteinExistence type="predicted"/>
<comment type="caution">
    <text evidence="2">The sequence shown here is derived from an EMBL/GenBank/DDBJ whole genome shotgun (WGS) entry which is preliminary data.</text>
</comment>
<dbReference type="Proteomes" id="UP001165124">
    <property type="component" value="Unassembled WGS sequence"/>
</dbReference>
<dbReference type="EMBL" id="BSRZ01000012">
    <property type="protein sequence ID" value="GLW66119.1"/>
    <property type="molecule type" value="Genomic_DNA"/>
</dbReference>
<evidence type="ECO:0000313" key="2">
    <source>
        <dbReference type="EMBL" id="GLW66119.1"/>
    </source>
</evidence>
<name>A0A9W6PX99_9ACTN</name>
<feature type="region of interest" description="Disordered" evidence="1">
    <location>
        <begin position="1"/>
        <end position="35"/>
    </location>
</feature>
<organism evidence="2 3">
    <name type="scientific">Actinomadura rubrobrunea</name>
    <dbReference type="NCBI Taxonomy" id="115335"/>
    <lineage>
        <taxon>Bacteria</taxon>
        <taxon>Bacillati</taxon>
        <taxon>Actinomycetota</taxon>
        <taxon>Actinomycetes</taxon>
        <taxon>Streptosporangiales</taxon>
        <taxon>Thermomonosporaceae</taxon>
        <taxon>Actinomadura</taxon>
    </lineage>
</organism>
<accession>A0A9W6PX99</accession>
<gene>
    <name evidence="2" type="ORF">Arub01_43630</name>
</gene>
<evidence type="ECO:0000256" key="1">
    <source>
        <dbReference type="SAM" id="MobiDB-lite"/>
    </source>
</evidence>